<name>A0A4C1YMN5_EUMVA</name>
<feature type="domain" description="EGF-like" evidence="23">
    <location>
        <begin position="177"/>
        <end position="213"/>
    </location>
</feature>
<dbReference type="FunFam" id="2.10.25.10:FF:000434">
    <property type="entry name" value="Predicted protein"/>
    <property type="match status" value="1"/>
</dbReference>
<feature type="domain" description="EGF-like" evidence="23">
    <location>
        <begin position="1489"/>
        <end position="1523"/>
    </location>
</feature>
<evidence type="ECO:0000256" key="13">
    <source>
        <dbReference type="ARBA" id="ARBA00022989"/>
    </source>
</evidence>
<feature type="domain" description="EGF-like" evidence="23">
    <location>
        <begin position="1602"/>
        <end position="1645"/>
    </location>
</feature>
<dbReference type="Pfam" id="PF00008">
    <property type="entry name" value="EGF"/>
    <property type="match status" value="9"/>
</dbReference>
<feature type="domain" description="EGF-like" evidence="23">
    <location>
        <begin position="100"/>
        <end position="137"/>
    </location>
</feature>
<dbReference type="PANTHER" id="PTHR12916">
    <property type="entry name" value="CYTOCHROME C OXIDASE POLYPEPTIDE VIC-2"/>
    <property type="match status" value="1"/>
</dbReference>
<evidence type="ECO:0000256" key="17">
    <source>
        <dbReference type="ARBA" id="ARBA00023273"/>
    </source>
</evidence>
<evidence type="ECO:0000256" key="9">
    <source>
        <dbReference type="ARBA" id="ARBA00022692"/>
    </source>
</evidence>
<feature type="disulfide bond" evidence="19">
    <location>
        <begin position="1090"/>
        <end position="1099"/>
    </location>
</feature>
<dbReference type="GO" id="GO:0032991">
    <property type="term" value="C:protein-containing complex"/>
    <property type="evidence" value="ECO:0007669"/>
    <property type="project" value="UniProtKB-ARBA"/>
</dbReference>
<dbReference type="GO" id="GO:0016324">
    <property type="term" value="C:apical plasma membrane"/>
    <property type="evidence" value="ECO:0007669"/>
    <property type="project" value="UniProtKB-SubCell"/>
</dbReference>
<feature type="domain" description="EGF-like" evidence="23">
    <location>
        <begin position="1894"/>
        <end position="1934"/>
    </location>
</feature>
<feature type="disulfide bond" evidence="19">
    <location>
        <begin position="392"/>
        <end position="401"/>
    </location>
</feature>
<dbReference type="SUPFAM" id="SSF49899">
    <property type="entry name" value="Concanavalin A-like lectins/glucanases"/>
    <property type="match status" value="3"/>
</dbReference>
<feature type="transmembrane region" description="Helical" evidence="21">
    <location>
        <begin position="1952"/>
        <end position="1975"/>
    </location>
</feature>
<dbReference type="FunFam" id="2.10.25.10:FF:000039">
    <property type="entry name" value="Crumbs cell polarity complex component 1"/>
    <property type="match status" value="1"/>
</dbReference>
<evidence type="ECO:0000256" key="5">
    <source>
        <dbReference type="ARBA" id="ARBA00022475"/>
    </source>
</evidence>
<feature type="disulfide bond" evidence="19">
    <location>
        <begin position="165"/>
        <end position="174"/>
    </location>
</feature>
<feature type="domain" description="EGF-like" evidence="23">
    <location>
        <begin position="1525"/>
        <end position="1561"/>
    </location>
</feature>
<feature type="domain" description="EGF-like" evidence="23">
    <location>
        <begin position="1650"/>
        <end position="1680"/>
    </location>
</feature>
<keyword evidence="12" id="KW-0106">Calcium</keyword>
<dbReference type="PROSITE" id="PS01186">
    <property type="entry name" value="EGF_2"/>
    <property type="match status" value="13"/>
</dbReference>
<feature type="region of interest" description="Disordered" evidence="20">
    <location>
        <begin position="780"/>
        <end position="801"/>
    </location>
</feature>
<feature type="disulfide bond" evidence="19">
    <location>
        <begin position="430"/>
        <end position="439"/>
    </location>
</feature>
<dbReference type="Pfam" id="PF12661">
    <property type="entry name" value="hEGF"/>
    <property type="match status" value="3"/>
</dbReference>
<evidence type="ECO:0000259" key="22">
    <source>
        <dbReference type="PROSITE" id="PS50025"/>
    </source>
</evidence>
<feature type="disulfide bond" evidence="19">
    <location>
        <begin position="127"/>
        <end position="136"/>
    </location>
</feature>
<keyword evidence="6" id="KW-0963">Cytoplasm</keyword>
<feature type="disulfide bond" evidence="19">
    <location>
        <begin position="1924"/>
        <end position="1933"/>
    </location>
</feature>
<keyword evidence="7" id="KW-0964">Secreted</keyword>
<dbReference type="SMART" id="SM00282">
    <property type="entry name" value="LamG"/>
    <property type="match status" value="2"/>
</dbReference>
<dbReference type="InterPro" id="IPR001881">
    <property type="entry name" value="EGF-like_Ca-bd_dom"/>
</dbReference>
<evidence type="ECO:0000256" key="11">
    <source>
        <dbReference type="ARBA" id="ARBA00022737"/>
    </source>
</evidence>
<dbReference type="GO" id="GO:0048513">
    <property type="term" value="P:animal organ development"/>
    <property type="evidence" value="ECO:0007669"/>
    <property type="project" value="UniProtKB-ARBA"/>
</dbReference>
<feature type="disulfide bond" evidence="19">
    <location>
        <begin position="1513"/>
        <end position="1522"/>
    </location>
</feature>
<dbReference type="InterPro" id="IPR013320">
    <property type="entry name" value="ConA-like_dom_sf"/>
</dbReference>
<evidence type="ECO:0000256" key="12">
    <source>
        <dbReference type="ARBA" id="ARBA00022837"/>
    </source>
</evidence>
<feature type="disulfide bond" evidence="19">
    <location>
        <begin position="711"/>
        <end position="720"/>
    </location>
</feature>
<feature type="domain" description="EGF-like" evidence="23">
    <location>
        <begin position="1563"/>
        <end position="1599"/>
    </location>
</feature>
<dbReference type="InterPro" id="IPR000152">
    <property type="entry name" value="EGF-type_Asp/Asn_hydroxyl_site"/>
</dbReference>
<dbReference type="GO" id="GO:0007163">
    <property type="term" value="P:establishment or maintenance of cell polarity"/>
    <property type="evidence" value="ECO:0007669"/>
    <property type="project" value="UniProtKB-ARBA"/>
</dbReference>
<dbReference type="FunFam" id="2.10.25.10:FF:000208">
    <property type="entry name" value="Crumbs 2, cell polarity complex component"/>
    <property type="match status" value="1"/>
</dbReference>
<feature type="domain" description="EGF-like" evidence="23">
    <location>
        <begin position="254"/>
        <end position="290"/>
    </location>
</feature>
<dbReference type="CDD" id="cd00054">
    <property type="entry name" value="EGF_CA"/>
    <property type="match status" value="13"/>
</dbReference>
<evidence type="ECO:0000256" key="10">
    <source>
        <dbReference type="ARBA" id="ARBA00022729"/>
    </source>
</evidence>
<feature type="disulfide bond" evidence="19">
    <location>
        <begin position="1589"/>
        <end position="1598"/>
    </location>
</feature>
<keyword evidence="16" id="KW-0325">Glycoprotein</keyword>
<feature type="disulfide bond" evidence="19">
    <location>
        <begin position="280"/>
        <end position="289"/>
    </location>
</feature>
<evidence type="ECO:0000256" key="15">
    <source>
        <dbReference type="ARBA" id="ARBA00023157"/>
    </source>
</evidence>
<dbReference type="FunFam" id="2.10.25.10:FF:000031">
    <property type="entry name" value="neurogenic locus notch homolog protein 3"/>
    <property type="match status" value="2"/>
</dbReference>
<feature type="domain" description="EGF-like" evidence="23">
    <location>
        <begin position="1064"/>
        <end position="1100"/>
    </location>
</feature>
<feature type="domain" description="EGF-like" evidence="23">
    <location>
        <begin position="442"/>
        <end position="483"/>
    </location>
</feature>
<feature type="disulfide bond" evidence="19">
    <location>
        <begin position="203"/>
        <end position="212"/>
    </location>
</feature>
<evidence type="ECO:0000256" key="21">
    <source>
        <dbReference type="SAM" id="Phobius"/>
    </source>
</evidence>
<dbReference type="InterPro" id="IPR018097">
    <property type="entry name" value="EGF_Ca-bd_CS"/>
</dbReference>
<dbReference type="PROSITE" id="PS50025">
    <property type="entry name" value="LAM_G_DOMAIN"/>
    <property type="match status" value="1"/>
</dbReference>
<evidence type="ECO:0000256" key="1">
    <source>
        <dbReference type="ARBA" id="ARBA00004247"/>
    </source>
</evidence>
<keyword evidence="10" id="KW-0732">Signal</keyword>
<dbReference type="GO" id="GO:0000902">
    <property type="term" value="P:cell morphogenesis"/>
    <property type="evidence" value="ECO:0007669"/>
    <property type="project" value="UniProtKB-ARBA"/>
</dbReference>
<feature type="disulfide bond" evidence="19">
    <location>
        <begin position="473"/>
        <end position="482"/>
    </location>
</feature>
<keyword evidence="5" id="KW-1003">Cell membrane</keyword>
<dbReference type="FunFam" id="2.10.25.10:FF:000173">
    <property type="entry name" value="Neurogenic locus notch protein 2"/>
    <property type="match status" value="1"/>
</dbReference>
<feature type="disulfide bond" evidence="19">
    <location>
        <begin position="1551"/>
        <end position="1560"/>
    </location>
</feature>
<dbReference type="PANTHER" id="PTHR12916:SF4">
    <property type="entry name" value="UNINFLATABLE, ISOFORM C"/>
    <property type="match status" value="1"/>
</dbReference>
<comment type="caution">
    <text evidence="24">The sequence shown here is derived from an EMBL/GenBank/DDBJ whole genome shotgun (WGS) entry which is preliminary data.</text>
</comment>
<feature type="disulfide bond" evidence="19">
    <location>
        <begin position="371"/>
        <end position="381"/>
    </location>
</feature>
<dbReference type="SUPFAM" id="SSF57184">
    <property type="entry name" value="Growth factor receptor domain"/>
    <property type="match status" value="2"/>
</dbReference>
<keyword evidence="9 21" id="KW-0812">Transmembrane</keyword>
<keyword evidence="14 21" id="KW-0472">Membrane</keyword>
<dbReference type="FunFam" id="2.60.120.200:FF:000143">
    <property type="entry name" value="Crumbs, isoform D"/>
    <property type="match status" value="1"/>
</dbReference>
<dbReference type="Gene3D" id="2.10.25.10">
    <property type="entry name" value="Laminin"/>
    <property type="match status" value="18"/>
</dbReference>
<evidence type="ECO:0000313" key="25">
    <source>
        <dbReference type="Proteomes" id="UP000299102"/>
    </source>
</evidence>
<dbReference type="FunFam" id="2.10.25.10:FF:000122">
    <property type="entry name" value="Protein crumbs homolog 2"/>
    <property type="match status" value="1"/>
</dbReference>
<feature type="disulfide bond" evidence="19">
    <location>
        <begin position="1635"/>
        <end position="1644"/>
    </location>
</feature>
<keyword evidence="15 19" id="KW-1015">Disulfide bond</keyword>
<dbReference type="FunFam" id="2.10.25.10:FF:000045">
    <property type="entry name" value="Slit guidance ligand 2"/>
    <property type="match status" value="1"/>
</dbReference>
<dbReference type="GO" id="GO:0048666">
    <property type="term" value="P:neuron development"/>
    <property type="evidence" value="ECO:0007669"/>
    <property type="project" value="UniProtKB-ARBA"/>
</dbReference>
<feature type="disulfide bond" evidence="19">
    <location>
        <begin position="1670"/>
        <end position="1679"/>
    </location>
</feature>
<evidence type="ECO:0000256" key="14">
    <source>
        <dbReference type="ARBA" id="ARBA00023136"/>
    </source>
</evidence>
<dbReference type="Pfam" id="PF00054">
    <property type="entry name" value="Laminin_G_1"/>
    <property type="match status" value="2"/>
</dbReference>
<evidence type="ECO:0000256" key="20">
    <source>
        <dbReference type="SAM" id="MobiDB-lite"/>
    </source>
</evidence>
<evidence type="ECO:0000256" key="8">
    <source>
        <dbReference type="ARBA" id="ARBA00022536"/>
    </source>
</evidence>
<dbReference type="InterPro" id="IPR001791">
    <property type="entry name" value="Laminin_G"/>
</dbReference>
<keyword evidence="8 19" id="KW-0245">EGF-like domain</keyword>
<feature type="domain" description="EGF-like" evidence="23">
    <location>
        <begin position="215"/>
        <end position="252"/>
    </location>
</feature>
<dbReference type="EMBL" id="BGZK01001330">
    <property type="protein sequence ID" value="GBP77408.1"/>
    <property type="molecule type" value="Genomic_DNA"/>
</dbReference>
<sequence>MCRIAKNVDPRIRIRKRIFGVKIRGYGYGSLFSYAIGIGASDLETIVDTSLAATTRRTCFDLRCAFAYNIYVNKTVCYAPTDIRKAAHVPAIARHLCENEIDVCAVMPKICNQGVCIKGVGSFQCYCKPGYTGDRCEQDIDECLSSPCKNGGTCQNLENNYECNCMAGFTGKDCSTNINECESSPCAEGATCVDGIASYSCVCQQGLTGDRCENNIDDCESEPCQHGGRCIDALNGFECRCEGTGYTGADCSLNIDECEPQPCHNGATCVDGLNDYNCRCYDGYTGKNCELDISECESAPCQFGGVCLERSNASLYRTADSGAAPQVGPQPTQLLPAVFYEPFSYENASGFECVCVAGTTGSRCEINIDECASAPCGYGKCIDAVGGYSCDCAPGYEGDHCQLEIDECLRYKPCEHGHCYDRRASYFCECEDGWGGRNCSVVLEGCVNAPCRNNGTCLPWLHRESEHRFNCSCTPGYYGTTCEKITTMSLERNSYAEVNTSREEGYDISFRFKTTLRSGLLAMGRGFTYFVLKLSNGRLNLHSSLLNKWEGVFIGSNLNDSNWQKVFVTINSSHLVLAANEEQTIYPISQNEASNTSQTSFPCTRLGTAGPSFTTLTHEPNFFVGCFQDVVVNGQWVLPEYSNASEAENAVEIQTEDSSGIEENETEMEGGARALLRGVRASCPRKEQCKPNPCHSGGVCEDYWSNYTCTCPRPYLGPTCQYNYTAATFGHETASPQSVVAVTVWEGARRAVRSALDISMFIRTRKPTGTIFYLGSKPSRSRGDRTCDPPKSRWSLPPMDARNPRGDTSVLLASLERIGGLLEGGVADEKGSGVMNGEWCDGGELGHRNSHSSEYGITEETLVAASLKNGELLVHLQFNHTPEDYTVGGTRLDNGYLHLIQVVRNSTLVQVKLNGTEYFRKSISAAEQLDAQPVLYINYNRMSDELSYKDLIFLFEVLYLGGPPPDPAPPADTTTAIPPGPVAPPAAASAAPALALPPTAAPTLPPRILTDADYFKGIIQDVQISNGVNLTIVEFFPLREPGLTLPPSFGDVSLDPGVLSGERSDDACAIRPCLHNATCTVTWNDYTCECPRGYKGKQCAEVEFCQLQNCPLGSNCRNLDGAHLFVYRYECLSNATFDGVNTTLTYSLRLPTRGVGAGAGAGAGAAPSNEPAYIPPDSLTITYRSKTGGTLLHAELLAGNETLWFSVGVFRDQASVQWRLRTLDLPVLRRVRKPLADLDWSTLRFTLRAATGPPAPAPALPPPRPVASLDFDLIQDATRLTLAGRIATGAVSHIGESEGFSIGCRSRHNFLQNIGRRFLPYKVMNLFPGRVLGKCRVQPEPVARSLTHRLCAFVDAEGQEEAGFSAPIDAAAWQRLMASGVLRLGGVGPRPDATAPAATLHVDGDRDANAAATVAPTDLTYNEDWSADASLGEHFKGCMGPVHVGGLLLPFFPENELFKGTSADLLRGQSHYALTSGRPWGWETALGCVLCLERECSHGGRCADVRHSYACSCPAGFSGDRCEIDVDECLQNECRNGATCQDELASYTCLCPPGFNGTFCEHDIDECESSPCAHGGTCSDQPGGFECTCAAEWGGPRCERPRRLSCSHRPCSSGHAICKDEIPDPPNGNNYTCVCLEGWEGVHCDEAFCEVRPCAHGRCGTDLKVPACECEPGYSGAYCETERDECEEGGRAACRHGALCIDQLNGFLCNCTGTGSILSKLSRGLLEHLARVLSYVLGRVFSDRLTAFRTSSPRRLVIVRSRRRRCFCRLRNKRCTPSCRRHRARLAGAEEAGSSSAMTSVPLWLLALILWWTGAHCELDVDECALHLVSCGPGECRNHDGGYTYVFCRMPRAAGSFNTLIHESLCRCQCSPGFCGNECALPDPCYQELATGEDGAGTNTTGPCLHGGVCEQRCSEHVDYICHCVNGWGGTNCSYQVVIDKMDGGGPDSSTVLIAVGAALLGVAALGGALAVLAARARRNRATRGTYSPSGQEYCNPRAEMMHNTLKPPPEERLI</sequence>
<dbReference type="GO" id="GO:0005509">
    <property type="term" value="F:calcium ion binding"/>
    <property type="evidence" value="ECO:0007669"/>
    <property type="project" value="InterPro"/>
</dbReference>
<evidence type="ECO:0000256" key="18">
    <source>
        <dbReference type="ARBA" id="ARBA00060989"/>
    </source>
</evidence>
<dbReference type="FunFam" id="2.10.25.10:FF:000123">
    <property type="entry name" value="Crumbs homolog 1 (Drosophila)"/>
    <property type="match status" value="1"/>
</dbReference>
<dbReference type="PRINTS" id="PR00010">
    <property type="entry name" value="EGFBLOOD"/>
</dbReference>
<comment type="subcellular location">
    <subcellularLocation>
        <location evidence="1">Apical cell membrane</location>
        <topology evidence="1">Single-pass type I membrane protein</topology>
    </subcellularLocation>
    <subcellularLocation>
        <location evidence="2">Cell projection</location>
    </subcellularLocation>
    <subcellularLocation>
        <location evidence="3">Cytoplasm</location>
    </subcellularLocation>
    <subcellularLocation>
        <location evidence="4">Secreted</location>
    </subcellularLocation>
</comment>
<dbReference type="InterPro" id="IPR009030">
    <property type="entry name" value="Growth_fac_rcpt_cys_sf"/>
</dbReference>
<dbReference type="CDD" id="cd00110">
    <property type="entry name" value="LamG"/>
    <property type="match status" value="1"/>
</dbReference>
<accession>A0A4C1YMN5</accession>
<feature type="domain" description="EGF-like" evidence="23">
    <location>
        <begin position="404"/>
        <end position="440"/>
    </location>
</feature>
<feature type="domain" description="EGF-like" evidence="23">
    <location>
        <begin position="367"/>
        <end position="402"/>
    </location>
</feature>
<dbReference type="STRING" id="151549.A0A4C1YMN5"/>
<dbReference type="SMART" id="SM00181">
    <property type="entry name" value="EGF"/>
    <property type="match status" value="19"/>
</dbReference>
<evidence type="ECO:0000256" key="4">
    <source>
        <dbReference type="ARBA" id="ARBA00004613"/>
    </source>
</evidence>
<feature type="domain" description="EGF-like" evidence="23">
    <location>
        <begin position="685"/>
        <end position="721"/>
    </location>
</feature>
<dbReference type="GO" id="GO:0042995">
    <property type="term" value="C:cell projection"/>
    <property type="evidence" value="ECO:0007669"/>
    <property type="project" value="UniProtKB-SubCell"/>
</dbReference>
<evidence type="ECO:0000256" key="19">
    <source>
        <dbReference type="PROSITE-ProRule" id="PRU00076"/>
    </source>
</evidence>
<dbReference type="FunFam" id="2.10.25.10:FF:000230">
    <property type="entry name" value="Delta-like protein"/>
    <property type="match status" value="1"/>
</dbReference>
<dbReference type="PROSITE" id="PS00022">
    <property type="entry name" value="EGF_1"/>
    <property type="match status" value="15"/>
</dbReference>
<keyword evidence="13 21" id="KW-1133">Transmembrane helix</keyword>
<dbReference type="PROSITE" id="PS00010">
    <property type="entry name" value="ASX_HYDROXYL"/>
    <property type="match status" value="11"/>
</dbReference>
<dbReference type="InterPro" id="IPR000742">
    <property type="entry name" value="EGF"/>
</dbReference>
<dbReference type="Gene3D" id="2.60.120.200">
    <property type="match status" value="2"/>
</dbReference>
<dbReference type="InterPro" id="IPR013032">
    <property type="entry name" value="EGF-like_CS"/>
</dbReference>
<feature type="domain" description="EGF-like" evidence="23">
    <location>
        <begin position="139"/>
        <end position="175"/>
    </location>
</feature>
<gene>
    <name evidence="24" type="primary">crb</name>
    <name evidence="24" type="ORF">EVAR_24125_1</name>
</gene>
<protein>
    <submittedName>
        <fullName evidence="24">Protein crumbs</fullName>
    </submittedName>
</protein>
<evidence type="ECO:0000256" key="2">
    <source>
        <dbReference type="ARBA" id="ARBA00004316"/>
    </source>
</evidence>
<dbReference type="GO" id="GO:0042063">
    <property type="term" value="P:gliogenesis"/>
    <property type="evidence" value="ECO:0007669"/>
    <property type="project" value="UniProtKB-ARBA"/>
</dbReference>
<dbReference type="SMART" id="SM00179">
    <property type="entry name" value="EGF_CA"/>
    <property type="match status" value="15"/>
</dbReference>
<evidence type="ECO:0000256" key="16">
    <source>
        <dbReference type="ARBA" id="ARBA00023180"/>
    </source>
</evidence>
<dbReference type="PROSITE" id="PS01187">
    <property type="entry name" value="EGF_CA"/>
    <property type="match status" value="6"/>
</dbReference>
<keyword evidence="25" id="KW-1185">Reference proteome</keyword>
<comment type="caution">
    <text evidence="19">Lacks conserved residue(s) required for the propagation of feature annotation.</text>
</comment>
<feature type="region of interest" description="Disordered" evidence="20">
    <location>
        <begin position="965"/>
        <end position="984"/>
    </location>
</feature>
<evidence type="ECO:0000313" key="24">
    <source>
        <dbReference type="EMBL" id="GBP77408.1"/>
    </source>
</evidence>
<dbReference type="OrthoDB" id="283575at2759"/>
<organism evidence="24 25">
    <name type="scientific">Eumeta variegata</name>
    <name type="common">Bagworm moth</name>
    <name type="synonym">Eumeta japonica</name>
    <dbReference type="NCBI Taxonomy" id="151549"/>
    <lineage>
        <taxon>Eukaryota</taxon>
        <taxon>Metazoa</taxon>
        <taxon>Ecdysozoa</taxon>
        <taxon>Arthropoda</taxon>
        <taxon>Hexapoda</taxon>
        <taxon>Insecta</taxon>
        <taxon>Pterygota</taxon>
        <taxon>Neoptera</taxon>
        <taxon>Endopterygota</taxon>
        <taxon>Lepidoptera</taxon>
        <taxon>Glossata</taxon>
        <taxon>Ditrysia</taxon>
        <taxon>Tineoidea</taxon>
        <taxon>Psychidae</taxon>
        <taxon>Oiketicinae</taxon>
        <taxon>Eumeta</taxon>
    </lineage>
</organism>
<dbReference type="GO" id="GO:0005737">
    <property type="term" value="C:cytoplasm"/>
    <property type="evidence" value="ECO:0007669"/>
    <property type="project" value="UniProtKB-SubCell"/>
</dbReference>
<dbReference type="Proteomes" id="UP000299102">
    <property type="component" value="Unassembled WGS sequence"/>
</dbReference>
<feature type="compositionally biased region" description="Basic and acidic residues" evidence="20">
    <location>
        <begin position="781"/>
        <end position="791"/>
    </location>
</feature>
<dbReference type="PROSITE" id="PS50026">
    <property type="entry name" value="EGF_3"/>
    <property type="match status" value="16"/>
</dbReference>
<reference evidence="24 25" key="1">
    <citation type="journal article" date="2019" name="Commun. Biol.">
        <title>The bagworm genome reveals a unique fibroin gene that provides high tensile strength.</title>
        <authorList>
            <person name="Kono N."/>
            <person name="Nakamura H."/>
            <person name="Ohtoshi R."/>
            <person name="Tomita M."/>
            <person name="Numata K."/>
            <person name="Arakawa K."/>
        </authorList>
    </citation>
    <scope>NUCLEOTIDE SEQUENCE [LARGE SCALE GENOMIC DNA]</scope>
</reference>
<dbReference type="SUPFAM" id="SSF57196">
    <property type="entry name" value="EGF/Laminin"/>
    <property type="match status" value="8"/>
</dbReference>
<evidence type="ECO:0000256" key="6">
    <source>
        <dbReference type="ARBA" id="ARBA00022490"/>
    </source>
</evidence>
<feature type="domain" description="Laminin G" evidence="22">
    <location>
        <begin position="485"/>
        <end position="683"/>
    </location>
</feature>
<dbReference type="GO" id="GO:0005911">
    <property type="term" value="C:cell-cell junction"/>
    <property type="evidence" value="ECO:0007669"/>
    <property type="project" value="UniProtKB-ARBA"/>
</dbReference>
<keyword evidence="17" id="KW-0966">Cell projection</keyword>
<evidence type="ECO:0000256" key="3">
    <source>
        <dbReference type="ARBA" id="ARBA00004496"/>
    </source>
</evidence>
<dbReference type="FunFam" id="2.10.25.10:FF:000425">
    <property type="entry name" value="Eyes shut homolog"/>
    <property type="match status" value="1"/>
</dbReference>
<evidence type="ECO:0000259" key="23">
    <source>
        <dbReference type="PROSITE" id="PS50026"/>
    </source>
</evidence>
<proteinExistence type="inferred from homology"/>
<keyword evidence="11" id="KW-0677">Repeat</keyword>
<evidence type="ECO:0000256" key="7">
    <source>
        <dbReference type="ARBA" id="ARBA00022525"/>
    </source>
</evidence>
<dbReference type="GO" id="GO:0005576">
    <property type="term" value="C:extracellular region"/>
    <property type="evidence" value="ECO:0007669"/>
    <property type="project" value="UniProtKB-SubCell"/>
</dbReference>
<comment type="similarity">
    <text evidence="18">Belongs to the Crumbs protein family.</text>
</comment>